<gene>
    <name evidence="1" type="ORF">ACD_78C00181G0002</name>
</gene>
<protein>
    <submittedName>
        <fullName evidence="1">Uncharacterized protein</fullName>
    </submittedName>
</protein>
<accession>K1XXW7</accession>
<dbReference type="EMBL" id="AMFJ01034181">
    <property type="protein sequence ID" value="EKD30027.1"/>
    <property type="molecule type" value="Genomic_DNA"/>
</dbReference>
<proteinExistence type="predicted"/>
<name>K1XXW7_9BACT</name>
<reference evidence="1" key="1">
    <citation type="journal article" date="2012" name="Science">
        <title>Fermentation, hydrogen, and sulfur metabolism in multiple uncultivated bacterial phyla.</title>
        <authorList>
            <person name="Wrighton K.C."/>
            <person name="Thomas B.C."/>
            <person name="Sharon I."/>
            <person name="Miller C.S."/>
            <person name="Castelle C.J."/>
            <person name="VerBerkmoes N.C."/>
            <person name="Wilkins M.J."/>
            <person name="Hettich R.L."/>
            <person name="Lipton M.S."/>
            <person name="Williams K.H."/>
            <person name="Long P.E."/>
            <person name="Banfield J.F."/>
        </authorList>
    </citation>
    <scope>NUCLEOTIDE SEQUENCE [LARGE SCALE GENOMIC DNA]</scope>
</reference>
<sequence>MFFQDTDCLHNGESRINHRRQETKKYNLLFEFNFLLRYEPLVKFIDTEYRNFSGSFRLFVLGIKYEKIRHIWWKLGVRDCYSSFAAAYTSVRDVSPFSAFMIPSCSSDIIPSVMATSLIVTPLAFSRIRVLILGVISMIS</sequence>
<evidence type="ECO:0000313" key="1">
    <source>
        <dbReference type="EMBL" id="EKD30027.1"/>
    </source>
</evidence>
<organism evidence="1">
    <name type="scientific">uncultured bacterium</name>
    <name type="common">gcode 4</name>
    <dbReference type="NCBI Taxonomy" id="1234023"/>
    <lineage>
        <taxon>Bacteria</taxon>
        <taxon>environmental samples</taxon>
    </lineage>
</organism>
<dbReference type="AlphaFoldDB" id="K1XXW7"/>
<comment type="caution">
    <text evidence="1">The sequence shown here is derived from an EMBL/GenBank/DDBJ whole genome shotgun (WGS) entry which is preliminary data.</text>
</comment>